<dbReference type="Pfam" id="PF10650">
    <property type="entry name" value="zf-C3H1"/>
    <property type="match status" value="1"/>
</dbReference>
<protein>
    <recommendedName>
        <fullName evidence="1">Putative zinc-finger domain-containing protein</fullName>
    </recommendedName>
</protein>
<dbReference type="InterPro" id="IPR019607">
    <property type="entry name" value="Putative_zinc-finger_domain"/>
</dbReference>
<feature type="domain" description="Putative zinc-finger" evidence="1">
    <location>
        <begin position="42"/>
        <end position="62"/>
    </location>
</feature>
<dbReference type="EMBL" id="JAPFFI010000023">
    <property type="protein sequence ID" value="KAJ6322807.1"/>
    <property type="molecule type" value="Genomic_DNA"/>
</dbReference>
<dbReference type="PANTHER" id="PTHR21563:SF3">
    <property type="entry name" value="ZINC FINGER C3H1 DOMAIN-CONTAINING PROTEIN"/>
    <property type="match status" value="1"/>
</dbReference>
<dbReference type="InterPro" id="IPR039278">
    <property type="entry name" value="Red1"/>
</dbReference>
<organism evidence="2 3">
    <name type="scientific">Salix suchowensis</name>
    <dbReference type="NCBI Taxonomy" id="1278906"/>
    <lineage>
        <taxon>Eukaryota</taxon>
        <taxon>Viridiplantae</taxon>
        <taxon>Streptophyta</taxon>
        <taxon>Embryophyta</taxon>
        <taxon>Tracheophyta</taxon>
        <taxon>Spermatophyta</taxon>
        <taxon>Magnoliopsida</taxon>
        <taxon>eudicotyledons</taxon>
        <taxon>Gunneridae</taxon>
        <taxon>Pentapetalae</taxon>
        <taxon>rosids</taxon>
        <taxon>fabids</taxon>
        <taxon>Malpighiales</taxon>
        <taxon>Salicaceae</taxon>
        <taxon>Saliceae</taxon>
        <taxon>Salix</taxon>
    </lineage>
</organism>
<evidence type="ECO:0000259" key="1">
    <source>
        <dbReference type="Pfam" id="PF10650"/>
    </source>
</evidence>
<name>A0ABQ9A4G6_9ROSI</name>
<evidence type="ECO:0000313" key="2">
    <source>
        <dbReference type="EMBL" id="KAJ6322807.1"/>
    </source>
</evidence>
<reference evidence="2" key="2">
    <citation type="journal article" date="2023" name="Int. J. Mol. Sci.">
        <title>De Novo Assembly and Annotation of 11 Diverse Shrub Willow (Salix) Genomes Reveals Novel Gene Organization in Sex-Linked Regions.</title>
        <authorList>
            <person name="Hyden B."/>
            <person name="Feng K."/>
            <person name="Yates T.B."/>
            <person name="Jawdy S."/>
            <person name="Cereghino C."/>
            <person name="Smart L.B."/>
            <person name="Muchero W."/>
        </authorList>
    </citation>
    <scope>NUCLEOTIDE SEQUENCE</scope>
    <source>
        <tissue evidence="2">Shoot tip</tissue>
    </source>
</reference>
<evidence type="ECO:0000313" key="3">
    <source>
        <dbReference type="Proteomes" id="UP001141253"/>
    </source>
</evidence>
<keyword evidence="3" id="KW-1185">Reference proteome</keyword>
<proteinExistence type="predicted"/>
<reference evidence="2" key="1">
    <citation type="submission" date="2022-10" db="EMBL/GenBank/DDBJ databases">
        <authorList>
            <person name="Hyden B.L."/>
            <person name="Feng K."/>
            <person name="Yates T."/>
            <person name="Jawdy S."/>
            <person name="Smart L.B."/>
            <person name="Muchero W."/>
        </authorList>
    </citation>
    <scope>NUCLEOTIDE SEQUENCE</scope>
    <source>
        <tissue evidence="2">Shoot tip</tissue>
    </source>
</reference>
<dbReference type="PANTHER" id="PTHR21563">
    <property type="entry name" value="ZINC FINGER C3H1 DOMAIN-CONTAINING PROTEIN"/>
    <property type="match status" value="1"/>
</dbReference>
<gene>
    <name evidence="2" type="ORF">OIU77_012617</name>
</gene>
<sequence length="539" mass="61106">MASEEIQCDNVISKSEEIISDIHGTENGTFTHNVAVDPFWPLCMYELRGKCNNDECPWQHVRDFSDQNVHQNQHDDSDSVDCQVGLTLHEQKCEGGTKLSKCHSRNGQCWQIQFSLCLALSSFLEKDLLADQPSIRADDGRIEVPGSWNRQASFFQSRENTANHLNQALASSLQSLEMALLFLSQEAYKLEGMKKPLSMLSRAIEADPTSEALWMMYLLIYYSNMESIGKDDMFSYAVKNNERSYGLWLMYINSRIHLDDRLLAYNAALTALCRQTSALDKDNMYASACILDLFLQMMDCLCMSGNVGKAIQKIQGLFPLAANSDEPHFLLLSDILACLTISDKYIFWVCCVYLVIYRKLPDAIVRCFECDKELLAIEWSSVHLPNEEKQMAVKLVEMAVDSVEMPVNSESLESDKNGRMAQQFALSHIMCTLVFDGLPCCQNLLGKYTKLYPSCVELVLLSARLKKNGLGCVSSEVFEEAISNWPKEVPGIHCIWNQYIECALQKEGPDFAKELAVRWFNSVSKVRCPQNEILRCCGW</sequence>
<dbReference type="Proteomes" id="UP001141253">
    <property type="component" value="Chromosome 8"/>
</dbReference>
<comment type="caution">
    <text evidence="2">The sequence shown here is derived from an EMBL/GenBank/DDBJ whole genome shotgun (WGS) entry which is preliminary data.</text>
</comment>
<accession>A0ABQ9A4G6</accession>